<keyword evidence="4 7" id="KW-0689">Ribosomal protein</keyword>
<dbReference type="EMBL" id="PCTA01000003">
    <property type="protein sequence ID" value="PIP62125.1"/>
    <property type="molecule type" value="Genomic_DNA"/>
</dbReference>
<dbReference type="FunFam" id="3.10.290.10:FF:000001">
    <property type="entry name" value="30S ribosomal protein S4"/>
    <property type="match status" value="1"/>
</dbReference>
<dbReference type="NCBIfam" id="TIGR01017">
    <property type="entry name" value="rpsD_bact"/>
    <property type="match status" value="1"/>
</dbReference>
<dbReference type="Pfam" id="PF01479">
    <property type="entry name" value="S4"/>
    <property type="match status" value="1"/>
</dbReference>
<comment type="similarity">
    <text evidence="1 7 8">Belongs to the universal ribosomal protein uS4 family.</text>
</comment>
<feature type="domain" description="RNA-binding S4" evidence="9">
    <location>
        <begin position="99"/>
        <end position="156"/>
    </location>
</feature>
<dbReference type="NCBIfam" id="NF003717">
    <property type="entry name" value="PRK05327.1"/>
    <property type="match status" value="1"/>
</dbReference>
<dbReference type="Pfam" id="PF00163">
    <property type="entry name" value="Ribosomal_S4"/>
    <property type="match status" value="1"/>
</dbReference>
<proteinExistence type="inferred from homology"/>
<dbReference type="InterPro" id="IPR036986">
    <property type="entry name" value="S4_RNA-bd_sf"/>
</dbReference>
<dbReference type="Gene3D" id="3.10.290.10">
    <property type="entry name" value="RNA-binding S4 domain"/>
    <property type="match status" value="1"/>
</dbReference>
<comment type="caution">
    <text evidence="11">The sequence shown here is derived from an EMBL/GenBank/DDBJ whole genome shotgun (WGS) entry which is preliminary data.</text>
</comment>
<comment type="subunit">
    <text evidence="7">Part of the 30S ribosomal subunit. Contacts protein S5. The interaction surface between S4 and S5 is involved in control of translational fidelity.</text>
</comment>
<evidence type="ECO:0000256" key="7">
    <source>
        <dbReference type="HAMAP-Rule" id="MF_01306"/>
    </source>
</evidence>
<dbReference type="GO" id="GO:0042274">
    <property type="term" value="P:ribosomal small subunit biogenesis"/>
    <property type="evidence" value="ECO:0007669"/>
    <property type="project" value="TreeGrafter"/>
</dbReference>
<keyword evidence="2 7" id="KW-0699">rRNA-binding</keyword>
<feature type="domain" description="Small ribosomal subunit protein uS4 N-terminal" evidence="10">
    <location>
        <begin position="3"/>
        <end position="98"/>
    </location>
</feature>
<dbReference type="CDD" id="cd00165">
    <property type="entry name" value="S4"/>
    <property type="match status" value="1"/>
</dbReference>
<dbReference type="PANTHER" id="PTHR11831:SF4">
    <property type="entry name" value="SMALL RIBOSOMAL SUBUNIT PROTEIN US4M"/>
    <property type="match status" value="1"/>
</dbReference>
<dbReference type="InterPro" id="IPR022801">
    <property type="entry name" value="Ribosomal_uS4"/>
</dbReference>
<gene>
    <name evidence="7" type="primary">rpsD</name>
    <name evidence="11" type="ORF">COW99_00365</name>
</gene>
<name>A0A2H0BWR8_9BACT</name>
<dbReference type="InterPro" id="IPR005709">
    <property type="entry name" value="Ribosomal_uS4_bac-type"/>
</dbReference>
<dbReference type="InterPro" id="IPR001912">
    <property type="entry name" value="Ribosomal_uS4_N"/>
</dbReference>
<dbReference type="InterPro" id="IPR002942">
    <property type="entry name" value="S4_RNA-bd"/>
</dbReference>
<evidence type="ECO:0000313" key="12">
    <source>
        <dbReference type="Proteomes" id="UP000231246"/>
    </source>
</evidence>
<keyword evidence="5 7" id="KW-0687">Ribonucleoprotein</keyword>
<dbReference type="Proteomes" id="UP000231246">
    <property type="component" value="Unassembled WGS sequence"/>
</dbReference>
<organism evidence="11 12">
    <name type="scientific">Candidatus Roizmanbacteria bacterium CG22_combo_CG10-13_8_21_14_all_38_20</name>
    <dbReference type="NCBI Taxonomy" id="1974862"/>
    <lineage>
        <taxon>Bacteria</taxon>
        <taxon>Candidatus Roizmaniibacteriota</taxon>
    </lineage>
</organism>
<protein>
    <recommendedName>
        <fullName evidence="6 7">Small ribosomal subunit protein uS4</fullName>
    </recommendedName>
</protein>
<dbReference type="SMART" id="SM00363">
    <property type="entry name" value="S4"/>
    <property type="match status" value="1"/>
</dbReference>
<evidence type="ECO:0000256" key="3">
    <source>
        <dbReference type="ARBA" id="ARBA00022884"/>
    </source>
</evidence>
<evidence type="ECO:0000259" key="10">
    <source>
        <dbReference type="SMART" id="SM01390"/>
    </source>
</evidence>
<dbReference type="PANTHER" id="PTHR11831">
    <property type="entry name" value="30S 40S RIBOSOMAL PROTEIN"/>
    <property type="match status" value="1"/>
</dbReference>
<comment type="function">
    <text evidence="7">One of the primary rRNA binding proteins, it binds directly to 16S rRNA where it nucleates assembly of the body of the 30S subunit.</text>
</comment>
<evidence type="ECO:0000256" key="2">
    <source>
        <dbReference type="ARBA" id="ARBA00022730"/>
    </source>
</evidence>
<reference evidence="11 12" key="1">
    <citation type="submission" date="2017-09" db="EMBL/GenBank/DDBJ databases">
        <title>Depth-based differentiation of microbial function through sediment-hosted aquifers and enrichment of novel symbionts in the deep terrestrial subsurface.</title>
        <authorList>
            <person name="Probst A.J."/>
            <person name="Ladd B."/>
            <person name="Jarett J.K."/>
            <person name="Geller-Mcgrath D.E."/>
            <person name="Sieber C.M."/>
            <person name="Emerson J.B."/>
            <person name="Anantharaman K."/>
            <person name="Thomas B.C."/>
            <person name="Malmstrom R."/>
            <person name="Stieglmeier M."/>
            <person name="Klingl A."/>
            <person name="Woyke T."/>
            <person name="Ryan C.M."/>
            <person name="Banfield J.F."/>
        </authorList>
    </citation>
    <scope>NUCLEOTIDE SEQUENCE [LARGE SCALE GENOMIC DNA]</scope>
    <source>
        <strain evidence="11">CG22_combo_CG10-13_8_21_14_all_38_20</strain>
    </source>
</reference>
<dbReference type="PROSITE" id="PS00632">
    <property type="entry name" value="RIBOSOMAL_S4"/>
    <property type="match status" value="1"/>
</dbReference>
<evidence type="ECO:0000256" key="8">
    <source>
        <dbReference type="RuleBase" id="RU003699"/>
    </source>
</evidence>
<dbReference type="PROSITE" id="PS50889">
    <property type="entry name" value="S4"/>
    <property type="match status" value="1"/>
</dbReference>
<evidence type="ECO:0000256" key="6">
    <source>
        <dbReference type="ARBA" id="ARBA00035254"/>
    </source>
</evidence>
<evidence type="ECO:0000259" key="9">
    <source>
        <dbReference type="SMART" id="SM00363"/>
    </source>
</evidence>
<evidence type="ECO:0000313" key="11">
    <source>
        <dbReference type="EMBL" id="PIP62125.1"/>
    </source>
</evidence>
<evidence type="ECO:0000256" key="5">
    <source>
        <dbReference type="ARBA" id="ARBA00023274"/>
    </source>
</evidence>
<dbReference type="SMART" id="SM01390">
    <property type="entry name" value="Ribosomal_S4"/>
    <property type="match status" value="1"/>
</dbReference>
<dbReference type="AlphaFoldDB" id="A0A2H0BWR8"/>
<dbReference type="SUPFAM" id="SSF55174">
    <property type="entry name" value="Alpha-L RNA-binding motif"/>
    <property type="match status" value="1"/>
</dbReference>
<evidence type="ECO:0000256" key="1">
    <source>
        <dbReference type="ARBA" id="ARBA00007465"/>
    </source>
</evidence>
<dbReference type="Gene3D" id="1.10.1050.10">
    <property type="entry name" value="Ribosomal Protein S4 Delta 41, Chain A, domain 1"/>
    <property type="match status" value="1"/>
</dbReference>
<keyword evidence="3 7" id="KW-0694">RNA-binding</keyword>
<sequence length="206" mass="23529">MARYTGPKNKIARREGQDLGLKTVGSNAQLSLQQRIAVPPGQQTRRFRPKTSDYGLRLREKQKAKRLYGLLEKQFSRYVAEAVSEKENTVNALVEKLERRLDNVVYRMDFSPTRAAARQLVSHGHVKVNGKRVNIPSYKVSVKDQIELDNKAQKIPAVLELANGQTTSLPGWLTKKEFSGKIETLPSQTDITEPVDWQYIIEFYTR</sequence>
<dbReference type="GO" id="GO:0015935">
    <property type="term" value="C:small ribosomal subunit"/>
    <property type="evidence" value="ECO:0007669"/>
    <property type="project" value="InterPro"/>
</dbReference>
<dbReference type="GO" id="GO:0003735">
    <property type="term" value="F:structural constituent of ribosome"/>
    <property type="evidence" value="ECO:0007669"/>
    <property type="project" value="InterPro"/>
</dbReference>
<evidence type="ECO:0000256" key="4">
    <source>
        <dbReference type="ARBA" id="ARBA00022980"/>
    </source>
</evidence>
<accession>A0A2H0BWR8</accession>
<comment type="function">
    <text evidence="7">With S5 and S12 plays an important role in translational accuracy.</text>
</comment>
<dbReference type="GO" id="GO:0019843">
    <property type="term" value="F:rRNA binding"/>
    <property type="evidence" value="ECO:0007669"/>
    <property type="project" value="UniProtKB-UniRule"/>
</dbReference>
<dbReference type="GO" id="GO:0006412">
    <property type="term" value="P:translation"/>
    <property type="evidence" value="ECO:0007669"/>
    <property type="project" value="UniProtKB-UniRule"/>
</dbReference>
<dbReference type="HAMAP" id="MF_01306_B">
    <property type="entry name" value="Ribosomal_uS4_B"/>
    <property type="match status" value="1"/>
</dbReference>
<dbReference type="InterPro" id="IPR018079">
    <property type="entry name" value="Ribosomal_uS4_CS"/>
</dbReference>